<keyword evidence="4" id="KW-0479">Metal-binding</keyword>
<reference evidence="13" key="1">
    <citation type="journal article" date="2020" name="Stud. Mycol.">
        <title>101 Dothideomycetes genomes: a test case for predicting lifestyles and emergence of pathogens.</title>
        <authorList>
            <person name="Haridas S."/>
            <person name="Albert R."/>
            <person name="Binder M."/>
            <person name="Bloem J."/>
            <person name="Labutti K."/>
            <person name="Salamov A."/>
            <person name="Andreopoulos B."/>
            <person name="Baker S."/>
            <person name="Barry K."/>
            <person name="Bills G."/>
            <person name="Bluhm B."/>
            <person name="Cannon C."/>
            <person name="Castanera R."/>
            <person name="Culley D."/>
            <person name="Daum C."/>
            <person name="Ezra D."/>
            <person name="Gonzalez J."/>
            <person name="Henrissat B."/>
            <person name="Kuo A."/>
            <person name="Liang C."/>
            <person name="Lipzen A."/>
            <person name="Lutzoni F."/>
            <person name="Magnuson J."/>
            <person name="Mondo S."/>
            <person name="Nolan M."/>
            <person name="Ohm R."/>
            <person name="Pangilinan J."/>
            <person name="Park H.-J."/>
            <person name="Ramirez L."/>
            <person name="Alfaro M."/>
            <person name="Sun H."/>
            <person name="Tritt A."/>
            <person name="Yoshinaga Y."/>
            <person name="Zwiers L.-H."/>
            <person name="Turgeon B."/>
            <person name="Goodwin S."/>
            <person name="Spatafora J."/>
            <person name="Crous P."/>
            <person name="Grigoriev I."/>
        </authorList>
    </citation>
    <scope>NUCLEOTIDE SEQUENCE</scope>
    <source>
        <strain evidence="13">CBS 130266</strain>
    </source>
</reference>
<dbReference type="InterPro" id="IPR017907">
    <property type="entry name" value="Znf_RING_CS"/>
</dbReference>
<proteinExistence type="predicted"/>
<comment type="caution">
    <text evidence="13">The sequence shown here is derived from an EMBL/GenBank/DDBJ whole genome shotgun (WGS) entry which is preliminary data.</text>
</comment>
<dbReference type="PROSITE" id="PS50089">
    <property type="entry name" value="ZF_RING_2"/>
    <property type="match status" value="1"/>
</dbReference>
<dbReference type="InterPro" id="IPR002867">
    <property type="entry name" value="IBR_dom"/>
</dbReference>
<keyword evidence="5" id="KW-0677">Repeat</keyword>
<dbReference type="EMBL" id="MU007074">
    <property type="protein sequence ID" value="KAF2424514.1"/>
    <property type="molecule type" value="Genomic_DNA"/>
</dbReference>
<dbReference type="Gene3D" id="1.20.120.1750">
    <property type="match status" value="1"/>
</dbReference>
<evidence type="ECO:0000313" key="14">
    <source>
        <dbReference type="Proteomes" id="UP000800235"/>
    </source>
</evidence>
<dbReference type="InterPro" id="IPR044066">
    <property type="entry name" value="TRIAD_supradom"/>
</dbReference>
<sequence>MDEPLRKRQRLHSPTDLVADSPLAVPLQGLTCSICDEIPSNHYFTLITNKCNHPRNICPDCVKGWISSKLDDVDAENISCPGSVCSEVIQYENMGIRAVGSANLVRFGTLTTKALLSHDPNYRHCIGPDCISGQIHEEGADAPILTCHDCGFKACFIHTRAWHSDETCKAFDKRLKSEIAKDAKLKREAKKLKAQEEKSDRWVEKNAKRCPGCKRPIQKSDGCDHMQCSKCSHEFCYICLADYKAIRRRGNSAHKKGCVFAF</sequence>
<evidence type="ECO:0000256" key="2">
    <source>
        <dbReference type="ARBA" id="ARBA00012251"/>
    </source>
</evidence>
<dbReference type="PROSITE" id="PS00518">
    <property type="entry name" value="ZF_RING_1"/>
    <property type="match status" value="1"/>
</dbReference>
<dbReference type="PROSITE" id="PS51873">
    <property type="entry name" value="TRIAD"/>
    <property type="match status" value="1"/>
</dbReference>
<dbReference type="InterPro" id="IPR031127">
    <property type="entry name" value="E3_UB_ligase_RBR"/>
</dbReference>
<dbReference type="SUPFAM" id="SSF57850">
    <property type="entry name" value="RING/U-box"/>
    <property type="match status" value="3"/>
</dbReference>
<evidence type="ECO:0000256" key="8">
    <source>
        <dbReference type="ARBA" id="ARBA00022833"/>
    </source>
</evidence>
<evidence type="ECO:0000256" key="10">
    <source>
        <dbReference type="SAM" id="Coils"/>
    </source>
</evidence>
<evidence type="ECO:0000256" key="4">
    <source>
        <dbReference type="ARBA" id="ARBA00022723"/>
    </source>
</evidence>
<organism evidence="13 14">
    <name type="scientific">Tothia fuscella</name>
    <dbReference type="NCBI Taxonomy" id="1048955"/>
    <lineage>
        <taxon>Eukaryota</taxon>
        <taxon>Fungi</taxon>
        <taxon>Dikarya</taxon>
        <taxon>Ascomycota</taxon>
        <taxon>Pezizomycotina</taxon>
        <taxon>Dothideomycetes</taxon>
        <taxon>Pleosporomycetidae</taxon>
        <taxon>Venturiales</taxon>
        <taxon>Cylindrosympodiaceae</taxon>
        <taxon>Tothia</taxon>
    </lineage>
</organism>
<evidence type="ECO:0000313" key="13">
    <source>
        <dbReference type="EMBL" id="KAF2424514.1"/>
    </source>
</evidence>
<keyword evidence="10" id="KW-0175">Coiled coil</keyword>
<keyword evidence="6 9" id="KW-0863">Zinc-finger</keyword>
<evidence type="ECO:0000256" key="7">
    <source>
        <dbReference type="ARBA" id="ARBA00022786"/>
    </source>
</evidence>
<dbReference type="Pfam" id="PF22191">
    <property type="entry name" value="IBR_1"/>
    <property type="match status" value="1"/>
</dbReference>
<evidence type="ECO:0000259" key="12">
    <source>
        <dbReference type="PROSITE" id="PS51873"/>
    </source>
</evidence>
<feature type="coiled-coil region" evidence="10">
    <location>
        <begin position="175"/>
        <end position="205"/>
    </location>
</feature>
<evidence type="ECO:0000256" key="5">
    <source>
        <dbReference type="ARBA" id="ARBA00022737"/>
    </source>
</evidence>
<dbReference type="EC" id="2.3.2.31" evidence="2"/>
<dbReference type="Gene3D" id="3.30.40.10">
    <property type="entry name" value="Zinc/RING finger domain, C3HC4 (zinc finger)"/>
    <property type="match status" value="1"/>
</dbReference>
<evidence type="ECO:0000256" key="1">
    <source>
        <dbReference type="ARBA" id="ARBA00001798"/>
    </source>
</evidence>
<dbReference type="InterPro" id="IPR001841">
    <property type="entry name" value="Znf_RING"/>
</dbReference>
<name>A0A9P4NK17_9PEZI</name>
<protein>
    <recommendedName>
        <fullName evidence="2">RBR-type E3 ubiquitin transferase</fullName>
        <ecNumber evidence="2">2.3.2.31</ecNumber>
    </recommendedName>
</protein>
<evidence type="ECO:0000259" key="11">
    <source>
        <dbReference type="PROSITE" id="PS50089"/>
    </source>
</evidence>
<evidence type="ECO:0000256" key="3">
    <source>
        <dbReference type="ARBA" id="ARBA00022679"/>
    </source>
</evidence>
<dbReference type="AlphaFoldDB" id="A0A9P4NK17"/>
<evidence type="ECO:0000256" key="9">
    <source>
        <dbReference type="PROSITE-ProRule" id="PRU00175"/>
    </source>
</evidence>
<dbReference type="Proteomes" id="UP000800235">
    <property type="component" value="Unassembled WGS sequence"/>
</dbReference>
<feature type="domain" description="RING-type" evidence="12">
    <location>
        <begin position="28"/>
        <end position="258"/>
    </location>
</feature>
<feature type="domain" description="RING-type" evidence="11">
    <location>
        <begin position="32"/>
        <end position="81"/>
    </location>
</feature>
<dbReference type="OrthoDB" id="1431934at2759"/>
<dbReference type="CDD" id="cd20335">
    <property type="entry name" value="BRcat_RBR"/>
    <property type="match status" value="1"/>
</dbReference>
<dbReference type="PANTHER" id="PTHR11685">
    <property type="entry name" value="RBR FAMILY RING FINGER AND IBR DOMAIN-CONTAINING"/>
    <property type="match status" value="1"/>
</dbReference>
<keyword evidence="14" id="KW-1185">Reference proteome</keyword>
<accession>A0A9P4NK17</accession>
<comment type="catalytic activity">
    <reaction evidence="1">
        <text>[E2 ubiquitin-conjugating enzyme]-S-ubiquitinyl-L-cysteine + [acceptor protein]-L-lysine = [E2 ubiquitin-conjugating enzyme]-L-cysteine + [acceptor protein]-N(6)-ubiquitinyl-L-lysine.</text>
        <dbReference type="EC" id="2.3.2.31"/>
    </reaction>
</comment>
<dbReference type="Pfam" id="PF01485">
    <property type="entry name" value="IBR"/>
    <property type="match status" value="1"/>
</dbReference>
<keyword evidence="7" id="KW-0833">Ubl conjugation pathway</keyword>
<dbReference type="SMART" id="SM00184">
    <property type="entry name" value="RING"/>
    <property type="match status" value="2"/>
</dbReference>
<dbReference type="SMART" id="SM00647">
    <property type="entry name" value="IBR"/>
    <property type="match status" value="2"/>
</dbReference>
<dbReference type="GO" id="GO:0008270">
    <property type="term" value="F:zinc ion binding"/>
    <property type="evidence" value="ECO:0007669"/>
    <property type="project" value="UniProtKB-KW"/>
</dbReference>
<evidence type="ECO:0000256" key="6">
    <source>
        <dbReference type="ARBA" id="ARBA00022771"/>
    </source>
</evidence>
<dbReference type="GO" id="GO:0016567">
    <property type="term" value="P:protein ubiquitination"/>
    <property type="evidence" value="ECO:0007669"/>
    <property type="project" value="InterPro"/>
</dbReference>
<dbReference type="GO" id="GO:0061630">
    <property type="term" value="F:ubiquitin protein ligase activity"/>
    <property type="evidence" value="ECO:0007669"/>
    <property type="project" value="UniProtKB-EC"/>
</dbReference>
<gene>
    <name evidence="13" type="ORF">EJ08DRAFT_595104</name>
</gene>
<dbReference type="InterPro" id="IPR013083">
    <property type="entry name" value="Znf_RING/FYVE/PHD"/>
</dbReference>
<keyword evidence="8" id="KW-0862">Zinc</keyword>
<keyword evidence="3" id="KW-0808">Transferase</keyword>